<evidence type="ECO:0000259" key="6">
    <source>
        <dbReference type="Pfam" id="PF16363"/>
    </source>
</evidence>
<keyword evidence="4 5" id="KW-0456">Lyase</keyword>
<dbReference type="InterPro" id="IPR016040">
    <property type="entry name" value="NAD(P)-bd_dom"/>
</dbReference>
<dbReference type="CDD" id="cd05260">
    <property type="entry name" value="GDP_MD_SDR_e"/>
    <property type="match status" value="1"/>
</dbReference>
<evidence type="ECO:0000256" key="3">
    <source>
        <dbReference type="ARBA" id="ARBA00011989"/>
    </source>
</evidence>
<evidence type="ECO:0000313" key="8">
    <source>
        <dbReference type="Proteomes" id="UP001500582"/>
    </source>
</evidence>
<comment type="caution">
    <text evidence="5">Lacks conserved residue(s) required for the propagation of feature annotation.</text>
</comment>
<evidence type="ECO:0000256" key="1">
    <source>
        <dbReference type="ARBA" id="ARBA00001937"/>
    </source>
</evidence>
<dbReference type="HAMAP" id="MF_00955">
    <property type="entry name" value="GDP_Man_dehydratase"/>
    <property type="match status" value="1"/>
</dbReference>
<gene>
    <name evidence="7" type="primary">gmd_2</name>
    <name evidence="5" type="synonym">gmd</name>
    <name evidence="7" type="ORF">GCM10023149_36540</name>
</gene>
<sequence length="378" mass="42977">MKIALITGITGQDGAYLAEFLLKKGYEVHGVKRRSSLFNTDRIDHLYRDQHEQGVKFKLHYGDLTDSTNLIRIIQEVQPDEIYNLAAQSHVKVSFDTPEYTANADGIGVLRILEAVRLLGLTQKTRIYQASTSELYGLVQAVPQSETTPFYPRSPYAVAKMYGYWITVNYREAYGMYACNGILFNHESPIRGETFVTRKITRAAAKIALGLQQFLYVGNLSAQRDWGHAKDYIEAMWLMLQQQVAEDFVIATGVTTTVRDFIKLAFEELGIEIEFSGKNEFEKGVIIDLDEQKIHDLGLNADALRFGQTVVKVDPKYYRPTEVDLLIGDATKAREKLGWIPKYDLQALVTDMVLSDLHLVKKDDYLQKGGFKTLNYFE</sequence>
<proteinExistence type="inferred from homology"/>
<dbReference type="RefSeq" id="WP_345212592.1">
    <property type="nucleotide sequence ID" value="NZ_BAABFT010000010.1"/>
</dbReference>
<evidence type="ECO:0000313" key="7">
    <source>
        <dbReference type="EMBL" id="GAA4330968.1"/>
    </source>
</evidence>
<organism evidence="7 8">
    <name type="scientific">Mucilaginibacter gynuensis</name>
    <dbReference type="NCBI Taxonomy" id="1302236"/>
    <lineage>
        <taxon>Bacteria</taxon>
        <taxon>Pseudomonadati</taxon>
        <taxon>Bacteroidota</taxon>
        <taxon>Sphingobacteriia</taxon>
        <taxon>Sphingobacteriales</taxon>
        <taxon>Sphingobacteriaceae</taxon>
        <taxon>Mucilaginibacter</taxon>
    </lineage>
</organism>
<dbReference type="Gene3D" id="3.40.50.720">
    <property type="entry name" value="NAD(P)-binding Rossmann-like Domain"/>
    <property type="match status" value="1"/>
</dbReference>
<accession>A0ABP8GWF1</accession>
<comment type="catalytic activity">
    <reaction evidence="5">
        <text>GDP-alpha-D-mannose = GDP-4-dehydro-alpha-D-rhamnose + H2O</text>
        <dbReference type="Rhea" id="RHEA:23820"/>
        <dbReference type="ChEBI" id="CHEBI:15377"/>
        <dbReference type="ChEBI" id="CHEBI:57527"/>
        <dbReference type="ChEBI" id="CHEBI:57964"/>
        <dbReference type="EC" id="4.2.1.47"/>
    </reaction>
</comment>
<evidence type="ECO:0000256" key="5">
    <source>
        <dbReference type="HAMAP-Rule" id="MF_00955"/>
    </source>
</evidence>
<evidence type="ECO:0000256" key="4">
    <source>
        <dbReference type="ARBA" id="ARBA00023239"/>
    </source>
</evidence>
<comment type="similarity">
    <text evidence="2 5">Belongs to the NAD(P)-dependent epimerase/dehydratase family. GDP-mannose 4,6-dehydratase subfamily.</text>
</comment>
<comment type="function">
    <text evidence="5">Catalyzes the conversion of GDP-D-mannose to GDP-4-dehydro-6-deoxy-D-mannose.</text>
</comment>
<dbReference type="PANTHER" id="PTHR43715">
    <property type="entry name" value="GDP-MANNOSE 4,6-DEHYDRATASE"/>
    <property type="match status" value="1"/>
</dbReference>
<protein>
    <recommendedName>
        <fullName evidence="3 5">GDP-mannose 4,6-dehydratase</fullName>
        <ecNumber evidence="3 5">4.2.1.47</ecNumber>
    </recommendedName>
    <alternativeName>
        <fullName evidence="5">GDP-D-mannose dehydratase</fullName>
    </alternativeName>
</protein>
<evidence type="ECO:0000256" key="2">
    <source>
        <dbReference type="ARBA" id="ARBA00009263"/>
    </source>
</evidence>
<dbReference type="PANTHER" id="PTHR43715:SF1">
    <property type="entry name" value="GDP-MANNOSE 4,6 DEHYDRATASE"/>
    <property type="match status" value="1"/>
</dbReference>
<keyword evidence="8" id="KW-1185">Reference proteome</keyword>
<comment type="cofactor">
    <cofactor evidence="1 5">
        <name>NADP(+)</name>
        <dbReference type="ChEBI" id="CHEBI:58349"/>
    </cofactor>
</comment>
<name>A0ABP8GWF1_9SPHI</name>
<dbReference type="Pfam" id="PF16363">
    <property type="entry name" value="GDP_Man_Dehyd"/>
    <property type="match status" value="1"/>
</dbReference>
<dbReference type="InterPro" id="IPR036291">
    <property type="entry name" value="NAD(P)-bd_dom_sf"/>
</dbReference>
<comment type="caution">
    <text evidence="7">The sequence shown here is derived from an EMBL/GenBank/DDBJ whole genome shotgun (WGS) entry which is preliminary data.</text>
</comment>
<feature type="domain" description="NAD(P)-binding" evidence="6">
    <location>
        <begin position="5"/>
        <end position="352"/>
    </location>
</feature>
<dbReference type="Proteomes" id="UP001500582">
    <property type="component" value="Unassembled WGS sequence"/>
</dbReference>
<dbReference type="Gene3D" id="3.90.25.10">
    <property type="entry name" value="UDP-galactose 4-epimerase, domain 1"/>
    <property type="match status" value="1"/>
</dbReference>
<keyword evidence="5" id="KW-0521">NADP</keyword>
<dbReference type="InterPro" id="IPR006368">
    <property type="entry name" value="GDP_Man_deHydtase"/>
</dbReference>
<reference evidence="8" key="1">
    <citation type="journal article" date="2019" name="Int. J. Syst. Evol. Microbiol.">
        <title>The Global Catalogue of Microorganisms (GCM) 10K type strain sequencing project: providing services to taxonomists for standard genome sequencing and annotation.</title>
        <authorList>
            <consortium name="The Broad Institute Genomics Platform"/>
            <consortium name="The Broad Institute Genome Sequencing Center for Infectious Disease"/>
            <person name="Wu L."/>
            <person name="Ma J."/>
        </authorList>
    </citation>
    <scope>NUCLEOTIDE SEQUENCE [LARGE SCALE GENOMIC DNA]</scope>
    <source>
        <strain evidence="8">JCM 17705</strain>
    </source>
</reference>
<dbReference type="EC" id="4.2.1.47" evidence="3 5"/>
<dbReference type="NCBIfam" id="TIGR01472">
    <property type="entry name" value="gmd"/>
    <property type="match status" value="1"/>
</dbReference>
<dbReference type="SUPFAM" id="SSF51735">
    <property type="entry name" value="NAD(P)-binding Rossmann-fold domains"/>
    <property type="match status" value="1"/>
</dbReference>
<dbReference type="EMBL" id="BAABFT010000010">
    <property type="protein sequence ID" value="GAA4330968.1"/>
    <property type="molecule type" value="Genomic_DNA"/>
</dbReference>